<dbReference type="EMBL" id="UYYG01001153">
    <property type="protein sequence ID" value="VDN55749.1"/>
    <property type="molecule type" value="Genomic_DNA"/>
</dbReference>
<dbReference type="WBParaSite" id="DME_0000136201-mRNA-1">
    <property type="protein sequence ID" value="DME_0000136201-mRNA-1"/>
    <property type="gene ID" value="DME_0000136201"/>
</dbReference>
<dbReference type="Proteomes" id="UP000038040">
    <property type="component" value="Unplaced"/>
</dbReference>
<dbReference type="OrthoDB" id="5873111at2759"/>
<proteinExistence type="predicted"/>
<reference evidence="1 3" key="2">
    <citation type="submission" date="2018-11" db="EMBL/GenBank/DDBJ databases">
        <authorList>
            <consortium name="Pathogen Informatics"/>
        </authorList>
    </citation>
    <scope>NUCLEOTIDE SEQUENCE [LARGE SCALE GENOMIC DNA]</scope>
</reference>
<reference evidence="4" key="1">
    <citation type="submission" date="2017-02" db="UniProtKB">
        <authorList>
            <consortium name="WormBaseParasite"/>
        </authorList>
    </citation>
    <scope>IDENTIFICATION</scope>
</reference>
<keyword evidence="3" id="KW-1185">Reference proteome</keyword>
<evidence type="ECO:0000313" key="3">
    <source>
        <dbReference type="Proteomes" id="UP000274756"/>
    </source>
</evidence>
<sequence length="122" mass="14228">MDSATTKKSDKNFSKKLIDLNKNGSSLEASPTESTTTPVRFFLIHRVLKQWAMEFQWSLFRVYSEEKEKCTGGCWHLISKWRQKTEVHQLGGMLGVFGRGFFAKPVMRTEEESYRYIMALDH</sequence>
<organism evidence="2 4">
    <name type="scientific">Dracunculus medinensis</name>
    <name type="common">Guinea worm</name>
    <dbReference type="NCBI Taxonomy" id="318479"/>
    <lineage>
        <taxon>Eukaryota</taxon>
        <taxon>Metazoa</taxon>
        <taxon>Ecdysozoa</taxon>
        <taxon>Nematoda</taxon>
        <taxon>Chromadorea</taxon>
        <taxon>Rhabditida</taxon>
        <taxon>Spirurina</taxon>
        <taxon>Dracunculoidea</taxon>
        <taxon>Dracunculidae</taxon>
        <taxon>Dracunculus</taxon>
    </lineage>
</organism>
<protein>
    <submittedName>
        <fullName evidence="4">DUF1115 domain-containing protein</fullName>
    </submittedName>
</protein>
<evidence type="ECO:0000313" key="4">
    <source>
        <dbReference type="WBParaSite" id="DME_0000136201-mRNA-1"/>
    </source>
</evidence>
<dbReference type="STRING" id="318479.A0A0N4U3Q2"/>
<name>A0A0N4U3Q2_DRAME</name>
<dbReference type="Proteomes" id="UP000274756">
    <property type="component" value="Unassembled WGS sequence"/>
</dbReference>
<accession>A0A0N4U3Q2</accession>
<evidence type="ECO:0000313" key="2">
    <source>
        <dbReference type="Proteomes" id="UP000038040"/>
    </source>
</evidence>
<gene>
    <name evidence="1" type="ORF">DME_LOCUS5722</name>
</gene>
<dbReference type="AlphaFoldDB" id="A0A0N4U3Q2"/>
<evidence type="ECO:0000313" key="1">
    <source>
        <dbReference type="EMBL" id="VDN55749.1"/>
    </source>
</evidence>